<dbReference type="GeneID" id="87619626"/>
<protein>
    <submittedName>
        <fullName evidence="2">Oxidoreductase</fullName>
    </submittedName>
</protein>
<evidence type="ECO:0000313" key="2">
    <source>
        <dbReference type="EMBL" id="RVT59436.1"/>
    </source>
</evidence>
<dbReference type="InterPro" id="IPR000960">
    <property type="entry name" value="Flavin_mOase"/>
</dbReference>
<dbReference type="PIRSF" id="PIRSF000332">
    <property type="entry name" value="FMO"/>
    <property type="match status" value="1"/>
</dbReference>
<dbReference type="EMBL" id="RZTZ01000009">
    <property type="protein sequence ID" value="RVT59436.1"/>
    <property type="molecule type" value="Genomic_DNA"/>
</dbReference>
<dbReference type="AlphaFoldDB" id="A0A3S3SIB5"/>
<dbReference type="Proteomes" id="UP000288024">
    <property type="component" value="Unassembled WGS sequence"/>
</dbReference>
<dbReference type="PRINTS" id="PR00469">
    <property type="entry name" value="PNDRDTASEII"/>
</dbReference>
<organism evidence="2 3">
    <name type="scientific">Niallia taxi</name>
    <dbReference type="NCBI Taxonomy" id="2499688"/>
    <lineage>
        <taxon>Bacteria</taxon>
        <taxon>Bacillati</taxon>
        <taxon>Bacillota</taxon>
        <taxon>Bacilli</taxon>
        <taxon>Bacillales</taxon>
        <taxon>Bacillaceae</taxon>
        <taxon>Niallia</taxon>
    </lineage>
</organism>
<dbReference type="PRINTS" id="PR00368">
    <property type="entry name" value="FADPNR"/>
</dbReference>
<dbReference type="PANTHER" id="PTHR43539">
    <property type="entry name" value="FLAVIN-BINDING MONOOXYGENASE-LIKE PROTEIN (AFU_ORTHOLOGUE AFUA_4G09220)"/>
    <property type="match status" value="1"/>
</dbReference>
<proteinExistence type="predicted"/>
<evidence type="ECO:0000256" key="1">
    <source>
        <dbReference type="ARBA" id="ARBA00023002"/>
    </source>
</evidence>
<name>A0A3S3SIB5_9BACI</name>
<dbReference type="GO" id="GO:0050661">
    <property type="term" value="F:NADP binding"/>
    <property type="evidence" value="ECO:0007669"/>
    <property type="project" value="InterPro"/>
</dbReference>
<dbReference type="RefSeq" id="WP_127739831.1">
    <property type="nucleotide sequence ID" value="NZ_CAJCKN010000038.1"/>
</dbReference>
<gene>
    <name evidence="2" type="ORF">EM808_19240</name>
</gene>
<dbReference type="SUPFAM" id="SSF51905">
    <property type="entry name" value="FAD/NAD(P)-binding domain"/>
    <property type="match status" value="2"/>
</dbReference>
<comment type="caution">
    <text evidence="2">The sequence shown here is derived from an EMBL/GenBank/DDBJ whole genome shotgun (WGS) entry which is preliminary data.</text>
</comment>
<keyword evidence="1" id="KW-0560">Oxidoreductase</keyword>
<dbReference type="InterPro" id="IPR050982">
    <property type="entry name" value="Auxin_biosynth/cation_transpt"/>
</dbReference>
<dbReference type="PANTHER" id="PTHR43539:SF78">
    <property type="entry name" value="FLAVIN-CONTAINING MONOOXYGENASE"/>
    <property type="match status" value="1"/>
</dbReference>
<accession>A0A3S3SIB5</accession>
<dbReference type="Gene3D" id="3.50.50.60">
    <property type="entry name" value="FAD/NAD(P)-binding domain"/>
    <property type="match status" value="1"/>
</dbReference>
<dbReference type="GO" id="GO:0004497">
    <property type="term" value="F:monooxygenase activity"/>
    <property type="evidence" value="ECO:0007669"/>
    <property type="project" value="TreeGrafter"/>
</dbReference>
<dbReference type="InterPro" id="IPR036188">
    <property type="entry name" value="FAD/NAD-bd_sf"/>
</dbReference>
<dbReference type="Pfam" id="PF13738">
    <property type="entry name" value="Pyr_redox_3"/>
    <property type="match status" value="1"/>
</dbReference>
<dbReference type="GO" id="GO:0050660">
    <property type="term" value="F:flavin adenine dinucleotide binding"/>
    <property type="evidence" value="ECO:0007669"/>
    <property type="project" value="InterPro"/>
</dbReference>
<keyword evidence="3" id="KW-1185">Reference proteome</keyword>
<sequence>MYDTLIIGAGQAGISIGYHLNKLNRNVVILERRSEIGSSWRDRYDSLILFTPRMYNSLPGMKMEGDKHGFPTKDEVANYLMNYVKKFNIPIKLGVEVKSAYKQDGYYLVKTNYKEYMAKNLIVASGAFQTPKIPSFSRKLPEGIFQIHSSQYKNPQQLADGNVLVVGGGNSGAQIAVELSKEKDTYLSHGEKLLYLPLILLKKSIFWWFDKIGLLKQNYNTRLGKFIQSKGDPIFGYDLKHTIRKKKIVIKGRVIDIKEDEIIFKDQSSLRVNNIIWATGFKNPLPWLKVNEIYNKQGEIIHQRGVTNVMGLYFIGLPWQYRRGSSLLQGVGYDAKYIVKHIMSKA</sequence>
<evidence type="ECO:0000313" key="3">
    <source>
        <dbReference type="Proteomes" id="UP000288024"/>
    </source>
</evidence>
<reference evidence="2 3" key="1">
    <citation type="submission" date="2019-01" db="EMBL/GenBank/DDBJ databases">
        <title>Bacillus sp. M5HDSG1-1, whole genome shotgun sequence.</title>
        <authorList>
            <person name="Tuo L."/>
        </authorList>
    </citation>
    <scope>NUCLEOTIDE SEQUENCE [LARGE SCALE GENOMIC DNA]</scope>
    <source>
        <strain evidence="2 3">M5HDSG1-1</strain>
    </source>
</reference>